<evidence type="ECO:0000313" key="2">
    <source>
        <dbReference type="Proteomes" id="UP000095209"/>
    </source>
</evidence>
<dbReference type="EMBL" id="MJEH01000022">
    <property type="protein sequence ID" value="OEH92671.1"/>
    <property type="molecule type" value="Genomic_DNA"/>
</dbReference>
<protein>
    <submittedName>
        <fullName evidence="1">Uncharacterized protein</fullName>
    </submittedName>
</protein>
<reference evidence="1 2" key="1">
    <citation type="submission" date="2016-08" db="EMBL/GenBank/DDBJ databases">
        <title>Genome of Bacillus solimangrovi GH2-4.</title>
        <authorList>
            <person name="Lim S."/>
            <person name="Kim B.-C."/>
        </authorList>
    </citation>
    <scope>NUCLEOTIDE SEQUENCE [LARGE SCALE GENOMIC DNA]</scope>
    <source>
        <strain evidence="1 2">GH2-4</strain>
    </source>
</reference>
<dbReference type="OrthoDB" id="2382111at2"/>
<comment type="caution">
    <text evidence="1">The sequence shown here is derived from an EMBL/GenBank/DDBJ whole genome shotgun (WGS) entry which is preliminary data.</text>
</comment>
<keyword evidence="2" id="KW-1185">Reference proteome</keyword>
<proteinExistence type="predicted"/>
<dbReference type="Proteomes" id="UP000095209">
    <property type="component" value="Unassembled WGS sequence"/>
</dbReference>
<name>A0A1E5LF14_9BACI</name>
<dbReference type="AlphaFoldDB" id="A0A1E5LF14"/>
<sequence>MFEQVLDKLTISLEDWSNMQNTSDHEGEEWAERFERHFYEFIDTLKVWFEQLDTRPYSIESAEQLPEIKQIIDCLPGPLQLNFLTELEYIIEGHEQVRYD</sequence>
<dbReference type="RefSeq" id="WP_069717112.1">
    <property type="nucleotide sequence ID" value="NZ_MJEH01000022.1"/>
</dbReference>
<organism evidence="1 2">
    <name type="scientific">Bacillus solimangrovi</name>
    <dbReference type="NCBI Taxonomy" id="1305675"/>
    <lineage>
        <taxon>Bacteria</taxon>
        <taxon>Bacillati</taxon>
        <taxon>Bacillota</taxon>
        <taxon>Bacilli</taxon>
        <taxon>Bacillales</taxon>
        <taxon>Bacillaceae</taxon>
        <taxon>Bacillus</taxon>
    </lineage>
</organism>
<gene>
    <name evidence="1" type="ORF">BFG57_01305</name>
</gene>
<accession>A0A1E5LF14</accession>
<evidence type="ECO:0000313" key="1">
    <source>
        <dbReference type="EMBL" id="OEH92671.1"/>
    </source>
</evidence>